<accession>A0A4W5MV42</accession>
<dbReference type="PANTHER" id="PTHR21301:SF10">
    <property type="entry name" value="REVERSE TRANSCRIPTASE DOMAIN-CONTAINING PROTEIN"/>
    <property type="match status" value="1"/>
</dbReference>
<proteinExistence type="predicted"/>
<sequence length="241" mass="27495">MFKFFRNIRLREYFSSPDHDISIEPVGYSPAHTPTPFRSKSYFVPPANRNHSIETYCRLVEKDVAHLLKNKYISFHNLPKDEKQALLDLQSDTSVLTRPADKGGSVVLMDRTVYLNECHRQLLDNTFYNKLRSDPTSQFQNTILTVLDGYLSSGQITKKEHDFLAIQHPKIATFYTLPKLHKNVTKPPGRPIVVGIDAVTAPLSTFVDYFIRPLAEQLPSFVKDTSSMISIIESLDPLPEN</sequence>
<dbReference type="PANTHER" id="PTHR21301">
    <property type="entry name" value="REVERSE TRANSCRIPTASE"/>
    <property type="match status" value="1"/>
</dbReference>
<dbReference type="Proteomes" id="UP000314982">
    <property type="component" value="Unassembled WGS sequence"/>
</dbReference>
<evidence type="ECO:0000313" key="2">
    <source>
        <dbReference type="Proteomes" id="UP000314982"/>
    </source>
</evidence>
<protein>
    <submittedName>
        <fullName evidence="1">Uncharacterized protein</fullName>
    </submittedName>
</protein>
<reference evidence="1" key="2">
    <citation type="submission" date="2025-08" db="UniProtKB">
        <authorList>
            <consortium name="Ensembl"/>
        </authorList>
    </citation>
    <scope>IDENTIFICATION</scope>
</reference>
<reference evidence="2" key="1">
    <citation type="submission" date="2018-06" db="EMBL/GenBank/DDBJ databases">
        <title>Genome assembly of Danube salmon.</title>
        <authorList>
            <person name="Macqueen D.J."/>
            <person name="Gundappa M.K."/>
        </authorList>
    </citation>
    <scope>NUCLEOTIDE SEQUENCE [LARGE SCALE GENOMIC DNA]</scope>
</reference>
<dbReference type="AlphaFoldDB" id="A0A4W5MV42"/>
<dbReference type="STRING" id="62062.ENSHHUP00000041305"/>
<keyword evidence="2" id="KW-1185">Reference proteome</keyword>
<evidence type="ECO:0000313" key="1">
    <source>
        <dbReference type="Ensembl" id="ENSHHUP00000041305.1"/>
    </source>
</evidence>
<name>A0A4W5MV42_9TELE</name>
<reference evidence="1" key="3">
    <citation type="submission" date="2025-09" db="UniProtKB">
        <authorList>
            <consortium name="Ensembl"/>
        </authorList>
    </citation>
    <scope>IDENTIFICATION</scope>
</reference>
<dbReference type="Ensembl" id="ENSHHUT00000042894.1">
    <property type="protein sequence ID" value="ENSHHUP00000041305.1"/>
    <property type="gene ID" value="ENSHHUG00000025520.1"/>
</dbReference>
<dbReference type="GeneTree" id="ENSGT00940000154669"/>
<organism evidence="1 2">
    <name type="scientific">Hucho hucho</name>
    <name type="common">huchen</name>
    <dbReference type="NCBI Taxonomy" id="62062"/>
    <lineage>
        <taxon>Eukaryota</taxon>
        <taxon>Metazoa</taxon>
        <taxon>Chordata</taxon>
        <taxon>Craniata</taxon>
        <taxon>Vertebrata</taxon>
        <taxon>Euteleostomi</taxon>
        <taxon>Actinopterygii</taxon>
        <taxon>Neopterygii</taxon>
        <taxon>Teleostei</taxon>
        <taxon>Protacanthopterygii</taxon>
        <taxon>Salmoniformes</taxon>
        <taxon>Salmonidae</taxon>
        <taxon>Salmoninae</taxon>
        <taxon>Hucho</taxon>
    </lineage>
</organism>